<name>A0ABT3WLH2_9PROT</name>
<organism evidence="1 2">
    <name type="scientific">Bombella pollinis</name>
    <dbReference type="NCBI Taxonomy" id="2967337"/>
    <lineage>
        <taxon>Bacteria</taxon>
        <taxon>Pseudomonadati</taxon>
        <taxon>Pseudomonadota</taxon>
        <taxon>Alphaproteobacteria</taxon>
        <taxon>Acetobacterales</taxon>
        <taxon>Acetobacteraceae</taxon>
        <taxon>Bombella</taxon>
    </lineage>
</organism>
<keyword evidence="2" id="KW-1185">Reference proteome</keyword>
<dbReference type="Proteomes" id="UP001165575">
    <property type="component" value="Unassembled WGS sequence"/>
</dbReference>
<sequence>MPEQNQNQAAQATGSSVAENLSALIQQAAGTHTSPTFAHVLSIASEVLGVVTDEVETALKDKLDVQALNNGLQDVLVGSQQAERGMVAIYGVLKGNKKQTLAAGHTDVTA</sequence>
<gene>
    <name evidence="1" type="ORF">NQF89_05775</name>
</gene>
<accession>A0ABT3WLH2</accession>
<reference evidence="1 2" key="1">
    <citation type="submission" date="2022-07" db="EMBL/GenBank/DDBJ databases">
        <title>Bombella genomes.</title>
        <authorList>
            <person name="Harer L."/>
            <person name="Styblova S."/>
            <person name="Ehrmann M."/>
        </authorList>
    </citation>
    <scope>NUCLEOTIDE SEQUENCE [LARGE SCALE GENOMIC DNA]</scope>
    <source>
        <strain evidence="1 2">TMW 2.2556</strain>
    </source>
</reference>
<evidence type="ECO:0000313" key="1">
    <source>
        <dbReference type="EMBL" id="MCX5619930.1"/>
    </source>
</evidence>
<protein>
    <submittedName>
        <fullName evidence="1">Uncharacterized protein</fullName>
    </submittedName>
</protein>
<evidence type="ECO:0000313" key="2">
    <source>
        <dbReference type="Proteomes" id="UP001165575"/>
    </source>
</evidence>
<dbReference type="EMBL" id="JANIDX010000005">
    <property type="protein sequence ID" value="MCX5619930.1"/>
    <property type="molecule type" value="Genomic_DNA"/>
</dbReference>
<proteinExistence type="predicted"/>
<dbReference type="RefSeq" id="WP_266137757.1">
    <property type="nucleotide sequence ID" value="NZ_JANIDX010000005.1"/>
</dbReference>
<comment type="caution">
    <text evidence="1">The sequence shown here is derived from an EMBL/GenBank/DDBJ whole genome shotgun (WGS) entry which is preliminary data.</text>
</comment>